<protein>
    <recommendedName>
        <fullName evidence="3">NADH dehydrogenase subunit 2</fullName>
    </recommendedName>
</protein>
<reference evidence="1 2" key="1">
    <citation type="journal article" date="2021" name="Commun. Biol.">
        <title>The genome of Shorea leprosula (Dipterocarpaceae) highlights the ecological relevance of drought in aseasonal tropical rainforests.</title>
        <authorList>
            <person name="Ng K.K.S."/>
            <person name="Kobayashi M.J."/>
            <person name="Fawcett J.A."/>
            <person name="Hatakeyama M."/>
            <person name="Paape T."/>
            <person name="Ng C.H."/>
            <person name="Ang C.C."/>
            <person name="Tnah L.H."/>
            <person name="Lee C.T."/>
            <person name="Nishiyama T."/>
            <person name="Sese J."/>
            <person name="O'Brien M.J."/>
            <person name="Copetti D."/>
            <person name="Mohd Noor M.I."/>
            <person name="Ong R.C."/>
            <person name="Putra M."/>
            <person name="Sireger I.Z."/>
            <person name="Indrioko S."/>
            <person name="Kosugi Y."/>
            <person name="Izuno A."/>
            <person name="Isagi Y."/>
            <person name="Lee S.L."/>
            <person name="Shimizu K.K."/>
        </authorList>
    </citation>
    <scope>NUCLEOTIDE SEQUENCE [LARGE SCALE GENOMIC DNA]</scope>
    <source>
        <strain evidence="1">214</strain>
    </source>
</reference>
<evidence type="ECO:0000313" key="2">
    <source>
        <dbReference type="Proteomes" id="UP001054252"/>
    </source>
</evidence>
<dbReference type="EMBL" id="BPVZ01000816">
    <property type="protein sequence ID" value="GKV52704.1"/>
    <property type="molecule type" value="Genomic_DNA"/>
</dbReference>
<dbReference type="Proteomes" id="UP001054252">
    <property type="component" value="Unassembled WGS sequence"/>
</dbReference>
<proteinExistence type="predicted"/>
<dbReference type="AlphaFoldDB" id="A0AAV5MSY4"/>
<organism evidence="1 2">
    <name type="scientific">Rubroshorea leprosula</name>
    <dbReference type="NCBI Taxonomy" id="152421"/>
    <lineage>
        <taxon>Eukaryota</taxon>
        <taxon>Viridiplantae</taxon>
        <taxon>Streptophyta</taxon>
        <taxon>Embryophyta</taxon>
        <taxon>Tracheophyta</taxon>
        <taxon>Spermatophyta</taxon>
        <taxon>Magnoliopsida</taxon>
        <taxon>eudicotyledons</taxon>
        <taxon>Gunneridae</taxon>
        <taxon>Pentapetalae</taxon>
        <taxon>rosids</taxon>
        <taxon>malvids</taxon>
        <taxon>Malvales</taxon>
        <taxon>Dipterocarpaceae</taxon>
        <taxon>Rubroshorea</taxon>
    </lineage>
</organism>
<comment type="caution">
    <text evidence="1">The sequence shown here is derived from an EMBL/GenBank/DDBJ whole genome shotgun (WGS) entry which is preliminary data.</text>
</comment>
<name>A0AAV5MSY4_9ROSI</name>
<accession>A0AAV5MSY4</accession>
<sequence>MIGLMNIPLHHLLMTQWRTMIPLALRMTLLHKSHFQAMEILQLPTTSMMLMIGLMNLPLHHLLMIQ</sequence>
<evidence type="ECO:0008006" key="3">
    <source>
        <dbReference type="Google" id="ProtNLM"/>
    </source>
</evidence>
<keyword evidence="2" id="KW-1185">Reference proteome</keyword>
<evidence type="ECO:0000313" key="1">
    <source>
        <dbReference type="EMBL" id="GKV52704.1"/>
    </source>
</evidence>
<gene>
    <name evidence="1" type="ORF">SLEP1_g59275</name>
</gene>